<dbReference type="InterPro" id="IPR036322">
    <property type="entry name" value="WD40_repeat_dom_sf"/>
</dbReference>
<feature type="repeat" description="WD" evidence="3">
    <location>
        <begin position="1150"/>
        <end position="1191"/>
    </location>
</feature>
<dbReference type="InterPro" id="IPR007111">
    <property type="entry name" value="NACHT_NTPase"/>
</dbReference>
<dbReference type="Gene3D" id="2.130.10.10">
    <property type="entry name" value="YVTN repeat-like/Quinoprotein amine dehydrogenase"/>
    <property type="match status" value="6"/>
</dbReference>
<dbReference type="PROSITE" id="PS00678">
    <property type="entry name" value="WD_REPEATS_1"/>
    <property type="match status" value="10"/>
</dbReference>
<sequence length="1437" mass="156944">MPESRRELGPLRQSIYCSGNRRRSRTIRVDSNCLGSALAAITSKLEILVRIGDEIATIHPYVNVAWKILTSVHKAVKKQKETDDQIIKLVETMAEVYSFVEEIDFLPQKIKSLEDKSLAIVKQTVECALFIQEYTVNGFCNRAIRNTWMQADRQIDELSETLLKLRASFDGRLKIQSLFMSTQVLEKVEALERSELLKTLNPVDMNATLRSLCLAGTRQDILDDITTWLAVPADAGNILWLSGVAGSGKSTISTTVSESFRTLDRLGAFLFFDRNNSSQSDPAAVIRTIAYSLAIFNRHIGSAISAVIQRDPAVVNAPLPTQFRELLLEPLQSAEIHIPGPILIILDALDECGNRDSRAALLSLLATELPKIPSLFRVLITSRRDPDIADKFHSRFAERQLDTGASSIEDVGVVIRHKMTQIGQDNNLGPTWPGDGHLQSLVHLSGGLFIWASTATRFIDGYQPDRRLKTLLAQDPTQGFNLDDLYSVALRNSGPWDEDSAFAHDARAVLACIVLGKVPMSDHTMDMILNPGEHNSRDVLKYLGCVVQWSLGKTARTLHASFADYLTDPTRSGGQPWSIDPKTDHHSLSLGCLRILCNELQFNICGLEDSHRRNIDVADIVQRVADRISPQLAYSSCFWFSHVQETPADRVITETITRFFYQHFLYWLEVLSFLKQILVATEALRGATHYAKERDEHLEDFIADATKFLAAFSPVIAQSAPHIYLSALPFAPRQSKIAHHFARGFPGTLQSQSPSGNEWPRIQKIIRCTGSITSVHYSPDGALVASGSWDKTICVWDAQTCALAAGPFEGHTDLVLSICFSPDGSRIASGSDDGTLRVWDSRTGTLVAGPFKTDPTASVACVHFSPDGCRIASGGVDTTINIRNAHTGILVAICKGHTDQVNSVHFSPDGTRIVSGSEDSTVRVWDAQTGRPIGGPLTDHSKSVRAVCFSPGGAHIASGSEDNTVCVWDAQAGTLLRQPLEGHTGPVYCVQFSPDGAWIASGSHDCTVRLWDVDTGEPIAGPFKGHTNIVVSVHFSPGGAWIASGSDDNTVRIWDVRPATVFTGDFHTDWVRDIDFSSDGAWIVSGSFDKTVRVWDSQTGALVAGPFEGHTKGVDSVQFSPDGAWIASGSSDDTVRIWDAQTGALIAGPCRGHSGSVNSVNFSPDGTRIAASSGDKTVRVWDSQTSDLVAGPFAGHTEWVSSVHFSHDGTRIASGSADNTVRVWDTLTGKLVAGPFEGHTDWVISVRFSPDGTLVASGSRDTTVRVWDVDTGALVAVPFQGHTKKVMSVDFSQDGTWIASASSDHTVRVWDARTGALVAGPFEGHTAQVTSVRFAPDGARMASGSVDTTVRVWEIIPSVSDPLGDYPRIDDGWVLNSAGELMFWVPPWLREGLYLPRNTLVICGQGTTKLDLSRFVHGAEWQKCIDPKFRDAKFKMN</sequence>
<dbReference type="PROSITE" id="PS50082">
    <property type="entry name" value="WD_REPEATS_2"/>
    <property type="match status" value="13"/>
</dbReference>
<feature type="repeat" description="WD" evidence="3">
    <location>
        <begin position="894"/>
        <end position="935"/>
    </location>
</feature>
<gene>
    <name evidence="5" type="ORF">B0H17DRAFT_951454</name>
</gene>
<dbReference type="Pfam" id="PF24883">
    <property type="entry name" value="NPHP3_N"/>
    <property type="match status" value="1"/>
</dbReference>
<dbReference type="SUPFAM" id="SSF50978">
    <property type="entry name" value="WD40 repeat-like"/>
    <property type="match status" value="2"/>
</dbReference>
<dbReference type="Proteomes" id="UP001221757">
    <property type="component" value="Unassembled WGS sequence"/>
</dbReference>
<comment type="caution">
    <text evidence="5">The sequence shown here is derived from an EMBL/GenBank/DDBJ whole genome shotgun (WGS) entry which is preliminary data.</text>
</comment>
<keyword evidence="2" id="KW-0677">Repeat</keyword>
<feature type="repeat" description="WD" evidence="3">
    <location>
        <begin position="980"/>
        <end position="1021"/>
    </location>
</feature>
<feature type="repeat" description="WD" evidence="3">
    <location>
        <begin position="937"/>
        <end position="978"/>
    </location>
</feature>
<name>A0AAD7CVA9_MYCRO</name>
<reference evidence="5" key="1">
    <citation type="submission" date="2023-03" db="EMBL/GenBank/DDBJ databases">
        <title>Massive genome expansion in bonnet fungi (Mycena s.s.) driven by repeated elements and novel gene families across ecological guilds.</title>
        <authorList>
            <consortium name="Lawrence Berkeley National Laboratory"/>
            <person name="Harder C.B."/>
            <person name="Miyauchi S."/>
            <person name="Viragh M."/>
            <person name="Kuo A."/>
            <person name="Thoen E."/>
            <person name="Andreopoulos B."/>
            <person name="Lu D."/>
            <person name="Skrede I."/>
            <person name="Drula E."/>
            <person name="Henrissat B."/>
            <person name="Morin E."/>
            <person name="Kohler A."/>
            <person name="Barry K."/>
            <person name="LaButti K."/>
            <person name="Morin E."/>
            <person name="Salamov A."/>
            <person name="Lipzen A."/>
            <person name="Mereny Z."/>
            <person name="Hegedus B."/>
            <person name="Baldrian P."/>
            <person name="Stursova M."/>
            <person name="Weitz H."/>
            <person name="Taylor A."/>
            <person name="Grigoriev I.V."/>
            <person name="Nagy L.G."/>
            <person name="Martin F."/>
            <person name="Kauserud H."/>
        </authorList>
    </citation>
    <scope>NUCLEOTIDE SEQUENCE</scope>
    <source>
        <strain evidence="5">CBHHK067</strain>
    </source>
</reference>
<dbReference type="CDD" id="cd00200">
    <property type="entry name" value="WD40"/>
    <property type="match status" value="2"/>
</dbReference>
<dbReference type="InterPro" id="IPR001680">
    <property type="entry name" value="WD40_rpt"/>
</dbReference>
<proteinExistence type="predicted"/>
<dbReference type="PANTHER" id="PTHR22847:SF637">
    <property type="entry name" value="WD REPEAT DOMAIN 5B"/>
    <property type="match status" value="1"/>
</dbReference>
<dbReference type="PRINTS" id="PR00320">
    <property type="entry name" value="GPROTEINBRPT"/>
</dbReference>
<dbReference type="Gene3D" id="3.40.50.300">
    <property type="entry name" value="P-loop containing nucleotide triphosphate hydrolases"/>
    <property type="match status" value="1"/>
</dbReference>
<protein>
    <submittedName>
        <fullName evidence="5">WD40 repeat-like protein</fullName>
    </submittedName>
</protein>
<dbReference type="PANTHER" id="PTHR22847">
    <property type="entry name" value="WD40 REPEAT PROTEIN"/>
    <property type="match status" value="1"/>
</dbReference>
<accession>A0AAD7CVA9</accession>
<evidence type="ECO:0000256" key="1">
    <source>
        <dbReference type="ARBA" id="ARBA00022574"/>
    </source>
</evidence>
<evidence type="ECO:0000256" key="2">
    <source>
        <dbReference type="ARBA" id="ARBA00022737"/>
    </source>
</evidence>
<feature type="domain" description="NACHT" evidence="4">
    <location>
        <begin position="237"/>
        <end position="383"/>
    </location>
</feature>
<evidence type="ECO:0000313" key="5">
    <source>
        <dbReference type="EMBL" id="KAJ7665615.1"/>
    </source>
</evidence>
<feature type="repeat" description="WD" evidence="3">
    <location>
        <begin position="808"/>
        <end position="849"/>
    </location>
</feature>
<feature type="repeat" description="WD" evidence="3">
    <location>
        <begin position="1279"/>
        <end position="1320"/>
    </location>
</feature>
<feature type="repeat" description="WD" evidence="3">
    <location>
        <begin position="769"/>
        <end position="800"/>
    </location>
</feature>
<feature type="repeat" description="WD" evidence="3">
    <location>
        <begin position="1107"/>
        <end position="1148"/>
    </location>
</feature>
<dbReference type="SUPFAM" id="SSF52540">
    <property type="entry name" value="P-loop containing nucleoside triphosphate hydrolases"/>
    <property type="match status" value="1"/>
</dbReference>
<feature type="repeat" description="WD" evidence="3">
    <location>
        <begin position="1064"/>
        <end position="1105"/>
    </location>
</feature>
<dbReference type="InterPro" id="IPR019775">
    <property type="entry name" value="WD40_repeat_CS"/>
</dbReference>
<dbReference type="PROSITE" id="PS50294">
    <property type="entry name" value="WD_REPEATS_REGION"/>
    <property type="match status" value="13"/>
</dbReference>
<evidence type="ECO:0000313" key="6">
    <source>
        <dbReference type="Proteomes" id="UP001221757"/>
    </source>
</evidence>
<dbReference type="GO" id="GO:1990234">
    <property type="term" value="C:transferase complex"/>
    <property type="evidence" value="ECO:0007669"/>
    <property type="project" value="UniProtKB-ARBA"/>
</dbReference>
<dbReference type="GO" id="GO:0005634">
    <property type="term" value="C:nucleus"/>
    <property type="evidence" value="ECO:0007669"/>
    <property type="project" value="TreeGrafter"/>
</dbReference>
<keyword evidence="6" id="KW-1185">Reference proteome</keyword>
<evidence type="ECO:0000256" key="3">
    <source>
        <dbReference type="PROSITE-ProRule" id="PRU00221"/>
    </source>
</evidence>
<dbReference type="SMART" id="SM00320">
    <property type="entry name" value="WD40"/>
    <property type="match status" value="14"/>
</dbReference>
<dbReference type="InterPro" id="IPR056884">
    <property type="entry name" value="NPHP3-like_N"/>
</dbReference>
<feature type="repeat" description="WD" evidence="3">
    <location>
        <begin position="1236"/>
        <end position="1277"/>
    </location>
</feature>
<feature type="repeat" description="WD" evidence="3">
    <location>
        <begin position="1322"/>
        <end position="1355"/>
    </location>
</feature>
<feature type="repeat" description="WD" evidence="3">
    <location>
        <begin position="1023"/>
        <end position="1057"/>
    </location>
</feature>
<feature type="repeat" description="WD" evidence="3">
    <location>
        <begin position="1193"/>
        <end position="1234"/>
    </location>
</feature>
<evidence type="ECO:0000259" key="4">
    <source>
        <dbReference type="PROSITE" id="PS50837"/>
    </source>
</evidence>
<dbReference type="Pfam" id="PF00400">
    <property type="entry name" value="WD40"/>
    <property type="match status" value="14"/>
</dbReference>
<dbReference type="InterPro" id="IPR027417">
    <property type="entry name" value="P-loop_NTPase"/>
</dbReference>
<dbReference type="InterPro" id="IPR015943">
    <property type="entry name" value="WD40/YVTN_repeat-like_dom_sf"/>
</dbReference>
<organism evidence="5 6">
    <name type="scientific">Mycena rosella</name>
    <name type="common">Pink bonnet</name>
    <name type="synonym">Agaricus rosellus</name>
    <dbReference type="NCBI Taxonomy" id="1033263"/>
    <lineage>
        <taxon>Eukaryota</taxon>
        <taxon>Fungi</taxon>
        <taxon>Dikarya</taxon>
        <taxon>Basidiomycota</taxon>
        <taxon>Agaricomycotina</taxon>
        <taxon>Agaricomycetes</taxon>
        <taxon>Agaricomycetidae</taxon>
        <taxon>Agaricales</taxon>
        <taxon>Marasmiineae</taxon>
        <taxon>Mycenaceae</taxon>
        <taxon>Mycena</taxon>
    </lineage>
</organism>
<dbReference type="PROSITE" id="PS50837">
    <property type="entry name" value="NACHT"/>
    <property type="match status" value="1"/>
</dbReference>
<dbReference type="InterPro" id="IPR020472">
    <property type="entry name" value="WD40_PAC1"/>
</dbReference>
<keyword evidence="1 3" id="KW-0853">WD repeat</keyword>
<dbReference type="EMBL" id="JARKIE010000215">
    <property type="protein sequence ID" value="KAJ7665615.1"/>
    <property type="molecule type" value="Genomic_DNA"/>
</dbReference>